<dbReference type="Proteomes" id="UP001062846">
    <property type="component" value="Chromosome 12"/>
</dbReference>
<dbReference type="EMBL" id="CM046399">
    <property type="protein sequence ID" value="KAI8527228.1"/>
    <property type="molecule type" value="Genomic_DNA"/>
</dbReference>
<gene>
    <name evidence="1" type="ORF">RHMOL_Rhmol12G0059400</name>
</gene>
<reference evidence="1" key="1">
    <citation type="submission" date="2022-02" db="EMBL/GenBank/DDBJ databases">
        <title>Plant Genome Project.</title>
        <authorList>
            <person name="Zhang R.-G."/>
        </authorList>
    </citation>
    <scope>NUCLEOTIDE SEQUENCE</scope>
    <source>
        <strain evidence="1">AT1</strain>
    </source>
</reference>
<keyword evidence="2" id="KW-1185">Reference proteome</keyword>
<proteinExistence type="predicted"/>
<accession>A0ACC0LGF8</accession>
<evidence type="ECO:0000313" key="1">
    <source>
        <dbReference type="EMBL" id="KAI8527228.1"/>
    </source>
</evidence>
<comment type="caution">
    <text evidence="1">The sequence shown here is derived from an EMBL/GenBank/DDBJ whole genome shotgun (WGS) entry which is preliminary data.</text>
</comment>
<organism evidence="1 2">
    <name type="scientific">Rhododendron molle</name>
    <name type="common">Chinese azalea</name>
    <name type="synonym">Azalea mollis</name>
    <dbReference type="NCBI Taxonomy" id="49168"/>
    <lineage>
        <taxon>Eukaryota</taxon>
        <taxon>Viridiplantae</taxon>
        <taxon>Streptophyta</taxon>
        <taxon>Embryophyta</taxon>
        <taxon>Tracheophyta</taxon>
        <taxon>Spermatophyta</taxon>
        <taxon>Magnoliopsida</taxon>
        <taxon>eudicotyledons</taxon>
        <taxon>Gunneridae</taxon>
        <taxon>Pentapetalae</taxon>
        <taxon>asterids</taxon>
        <taxon>Ericales</taxon>
        <taxon>Ericaceae</taxon>
        <taxon>Ericoideae</taxon>
        <taxon>Rhodoreae</taxon>
        <taxon>Rhododendron</taxon>
    </lineage>
</organism>
<name>A0ACC0LGF8_RHOML</name>
<sequence>MASFLLFLLSLLSVPAHLSLGHMTSREREGGRRLLMSFKETPSGGNATFDCSPSGPCVACLYSEKVRLFSFLDFPDRLVKLDAI</sequence>
<evidence type="ECO:0000313" key="2">
    <source>
        <dbReference type="Proteomes" id="UP001062846"/>
    </source>
</evidence>
<protein>
    <submittedName>
        <fullName evidence="1">Uncharacterized protein</fullName>
    </submittedName>
</protein>